<dbReference type="RefSeq" id="WP_072359254.1">
    <property type="nucleotide sequence ID" value="NZ_CBHWAX010000012.1"/>
</dbReference>
<name>A0A1K1PEC8_9BACT</name>
<evidence type="ECO:0000313" key="5">
    <source>
        <dbReference type="Proteomes" id="UP001326715"/>
    </source>
</evidence>
<sequence>MHYERKGPGLVNGGKFGHGQPRQEQQNNDRRRNGTPQGKQVNPRKPLRPKKPKKESKIYFIALLPNAAVGKEIIRMKQAFAEFYDARKALTVLPYITIQVPFTADPVMEKDLCEALTDFASGMKPFDVQLDGFGAVSLETRRLIFFNVVKSPSIMHLHKELILLLRKEFGFSNMLAKYGFNPHISLALNDIAEGAFEVAKQEYEEKEFHAAFKVNNLYLLRHTGTAWEVLHKCKLGGE</sequence>
<dbReference type="OrthoDB" id="1951600at2"/>
<evidence type="ECO:0000313" key="2">
    <source>
        <dbReference type="EMBL" id="SFW45943.1"/>
    </source>
</evidence>
<keyword evidence="2" id="KW-0436">Ligase</keyword>
<reference evidence="3 5" key="2">
    <citation type="submission" date="2023-11" db="EMBL/GenBank/DDBJ databases">
        <title>MicrobeMod: A computational toolkit for identifying prokaryotic methylation and restriction-modification with nanopore sequencing.</title>
        <authorList>
            <person name="Crits-Christoph A."/>
            <person name="Kang S.C."/>
            <person name="Lee H."/>
            <person name="Ostrov N."/>
        </authorList>
    </citation>
    <scope>NUCLEOTIDE SEQUENCE [LARGE SCALE GENOMIC DNA]</scope>
    <source>
        <strain evidence="3 5">ATCC 23090</strain>
    </source>
</reference>
<evidence type="ECO:0000313" key="4">
    <source>
        <dbReference type="Proteomes" id="UP000183788"/>
    </source>
</evidence>
<gene>
    <name evidence="2" type="ORF">SAMN05661012_01880</name>
    <name evidence="3" type="ORF">SR876_26920</name>
</gene>
<dbReference type="PANTHER" id="PTHR40037">
    <property type="entry name" value="PHOSPHOESTERASE YJCG-RELATED"/>
    <property type="match status" value="1"/>
</dbReference>
<dbReference type="InterPro" id="IPR009097">
    <property type="entry name" value="Cyclic_Pdiesterase"/>
</dbReference>
<dbReference type="EMBL" id="FPIZ01000005">
    <property type="protein sequence ID" value="SFW45943.1"/>
    <property type="molecule type" value="Genomic_DNA"/>
</dbReference>
<accession>A0A1K1PEC8</accession>
<dbReference type="Proteomes" id="UP000183788">
    <property type="component" value="Unassembled WGS sequence"/>
</dbReference>
<dbReference type="PANTHER" id="PTHR40037:SF1">
    <property type="entry name" value="PHOSPHOESTERASE SAOUHSC_00951-RELATED"/>
    <property type="match status" value="1"/>
</dbReference>
<dbReference type="STRING" id="1004.SAMN05661012_01880"/>
<dbReference type="Proteomes" id="UP001326715">
    <property type="component" value="Chromosome"/>
</dbReference>
<dbReference type="GO" id="GO:0016874">
    <property type="term" value="F:ligase activity"/>
    <property type="evidence" value="ECO:0007669"/>
    <property type="project" value="UniProtKB-KW"/>
</dbReference>
<dbReference type="InterPro" id="IPR050580">
    <property type="entry name" value="2H_phosphoesterase_YjcG-like"/>
</dbReference>
<feature type="region of interest" description="Disordered" evidence="1">
    <location>
        <begin position="1"/>
        <end position="53"/>
    </location>
</feature>
<dbReference type="Pfam" id="PF13563">
    <property type="entry name" value="2_5_RNA_ligase2"/>
    <property type="match status" value="1"/>
</dbReference>
<dbReference type="EMBL" id="CP140154">
    <property type="protein sequence ID" value="WQG88561.1"/>
    <property type="molecule type" value="Genomic_DNA"/>
</dbReference>
<evidence type="ECO:0000256" key="1">
    <source>
        <dbReference type="SAM" id="MobiDB-lite"/>
    </source>
</evidence>
<dbReference type="SUPFAM" id="SSF55144">
    <property type="entry name" value="LigT-like"/>
    <property type="match status" value="1"/>
</dbReference>
<proteinExistence type="predicted"/>
<reference evidence="2 4" key="1">
    <citation type="submission" date="2016-11" db="EMBL/GenBank/DDBJ databases">
        <authorList>
            <person name="Jaros S."/>
            <person name="Januszkiewicz K."/>
            <person name="Wedrychowicz H."/>
        </authorList>
    </citation>
    <scope>NUCLEOTIDE SEQUENCE [LARGE SCALE GENOMIC DNA]</scope>
    <source>
        <strain evidence="2 4">DSM 784</strain>
    </source>
</reference>
<dbReference type="AlphaFoldDB" id="A0A1K1PEC8"/>
<keyword evidence="5" id="KW-1185">Reference proteome</keyword>
<evidence type="ECO:0000313" key="3">
    <source>
        <dbReference type="EMBL" id="WQG88561.1"/>
    </source>
</evidence>
<dbReference type="Gene3D" id="3.90.1140.10">
    <property type="entry name" value="Cyclic phosphodiesterase"/>
    <property type="match status" value="1"/>
</dbReference>
<protein>
    <submittedName>
        <fullName evidence="2 3">2'-5' RNA ligase</fullName>
    </submittedName>
</protein>
<organism evidence="2 4">
    <name type="scientific">Chitinophaga sancti</name>
    <dbReference type="NCBI Taxonomy" id="1004"/>
    <lineage>
        <taxon>Bacteria</taxon>
        <taxon>Pseudomonadati</taxon>
        <taxon>Bacteroidota</taxon>
        <taxon>Chitinophagia</taxon>
        <taxon>Chitinophagales</taxon>
        <taxon>Chitinophagaceae</taxon>
        <taxon>Chitinophaga</taxon>
    </lineage>
</organism>